<dbReference type="Proteomes" id="UP000076482">
    <property type="component" value="Unassembled WGS sequence"/>
</dbReference>
<dbReference type="EMBL" id="LJKE01000127">
    <property type="protein sequence ID" value="KZD51035.1"/>
    <property type="molecule type" value="Genomic_DNA"/>
</dbReference>
<name>A0A164KMP6_BACCE</name>
<comment type="caution">
    <text evidence="1">The sequence shown here is derived from an EMBL/GenBank/DDBJ whole genome shotgun (WGS) entry which is preliminary data.</text>
</comment>
<accession>A0A164KMP6</accession>
<dbReference type="GO" id="GO:0003677">
    <property type="term" value="F:DNA binding"/>
    <property type="evidence" value="ECO:0007669"/>
    <property type="project" value="InterPro"/>
</dbReference>
<evidence type="ECO:0000313" key="1">
    <source>
        <dbReference type="EMBL" id="KZD51035.1"/>
    </source>
</evidence>
<dbReference type="RefSeq" id="WP_063263435.1">
    <property type="nucleotide sequence ID" value="NZ_LJKE01000127.1"/>
</dbReference>
<dbReference type="AlphaFoldDB" id="A0A164KMP6"/>
<evidence type="ECO:0000313" key="2">
    <source>
        <dbReference type="Proteomes" id="UP000076482"/>
    </source>
</evidence>
<sequence length="109" mass="12890">MVKIKRDVAEYYESTRGKYHVGYTLGQSFEVALMERNMKQADFVRFTKINESLVSQYVREKKIPSKRDLIIIDAFLRGGWDEQLDAIIIKPFQKKRLYDELLELNRKGA</sequence>
<reference evidence="1 2" key="1">
    <citation type="submission" date="2015-09" db="EMBL/GenBank/DDBJ databases">
        <title>Bacillus cereus food isolates.</title>
        <authorList>
            <person name="Boekhorst J."/>
        </authorList>
    </citation>
    <scope>NUCLEOTIDE SEQUENCE [LARGE SCALE GENOMIC DNA]</scope>
    <source>
        <strain evidence="1 2">B4088</strain>
    </source>
</reference>
<proteinExistence type="predicted"/>
<gene>
    <name evidence="1" type="ORF">B4088_6170</name>
</gene>
<dbReference type="SUPFAM" id="SSF47413">
    <property type="entry name" value="lambda repressor-like DNA-binding domains"/>
    <property type="match status" value="1"/>
</dbReference>
<protein>
    <submittedName>
        <fullName evidence="1">Uncharacterized protein</fullName>
    </submittedName>
</protein>
<organism evidence="1 2">
    <name type="scientific">Bacillus cereus</name>
    <dbReference type="NCBI Taxonomy" id="1396"/>
    <lineage>
        <taxon>Bacteria</taxon>
        <taxon>Bacillati</taxon>
        <taxon>Bacillota</taxon>
        <taxon>Bacilli</taxon>
        <taxon>Bacillales</taxon>
        <taxon>Bacillaceae</taxon>
        <taxon>Bacillus</taxon>
        <taxon>Bacillus cereus group</taxon>
    </lineage>
</organism>
<dbReference type="InterPro" id="IPR010982">
    <property type="entry name" value="Lambda_DNA-bd_dom_sf"/>
</dbReference>
<dbReference type="PATRIC" id="fig|1396.535.peg.6866"/>